<dbReference type="EMBL" id="JAWZYT010006176">
    <property type="protein sequence ID" value="KAK4288688.1"/>
    <property type="molecule type" value="Genomic_DNA"/>
</dbReference>
<evidence type="ECO:0000313" key="2">
    <source>
        <dbReference type="Proteomes" id="UP001292094"/>
    </source>
</evidence>
<proteinExistence type="predicted"/>
<accession>A0AAE1NF55</accession>
<reference evidence="1" key="1">
    <citation type="submission" date="2023-11" db="EMBL/GenBank/DDBJ databases">
        <title>Genome assemblies of two species of porcelain crab, Petrolisthes cinctipes and Petrolisthes manimaculis (Anomura: Porcellanidae).</title>
        <authorList>
            <person name="Angst P."/>
        </authorList>
    </citation>
    <scope>NUCLEOTIDE SEQUENCE</scope>
    <source>
        <strain evidence="1">PB745_02</strain>
        <tissue evidence="1">Gill</tissue>
    </source>
</reference>
<name>A0AAE1NF55_9EUCA</name>
<dbReference type="AlphaFoldDB" id="A0AAE1NF55"/>
<gene>
    <name evidence="1" type="ORF">Pmani_038297</name>
</gene>
<protein>
    <submittedName>
        <fullName evidence="1">Uncharacterized protein</fullName>
    </submittedName>
</protein>
<feature type="non-terminal residue" evidence="1">
    <location>
        <position position="52"/>
    </location>
</feature>
<organism evidence="1 2">
    <name type="scientific">Petrolisthes manimaculis</name>
    <dbReference type="NCBI Taxonomy" id="1843537"/>
    <lineage>
        <taxon>Eukaryota</taxon>
        <taxon>Metazoa</taxon>
        <taxon>Ecdysozoa</taxon>
        <taxon>Arthropoda</taxon>
        <taxon>Crustacea</taxon>
        <taxon>Multicrustacea</taxon>
        <taxon>Malacostraca</taxon>
        <taxon>Eumalacostraca</taxon>
        <taxon>Eucarida</taxon>
        <taxon>Decapoda</taxon>
        <taxon>Pleocyemata</taxon>
        <taxon>Anomura</taxon>
        <taxon>Galatheoidea</taxon>
        <taxon>Porcellanidae</taxon>
        <taxon>Petrolisthes</taxon>
    </lineage>
</organism>
<sequence>MINPVLSSFFFLDSQIGTWTDTDGFETVPVKYTSLVRDRGVANRTYVVTSIL</sequence>
<dbReference type="Proteomes" id="UP001292094">
    <property type="component" value="Unassembled WGS sequence"/>
</dbReference>
<keyword evidence="2" id="KW-1185">Reference proteome</keyword>
<comment type="caution">
    <text evidence="1">The sequence shown here is derived from an EMBL/GenBank/DDBJ whole genome shotgun (WGS) entry which is preliminary data.</text>
</comment>
<evidence type="ECO:0000313" key="1">
    <source>
        <dbReference type="EMBL" id="KAK4288688.1"/>
    </source>
</evidence>